<evidence type="ECO:0000259" key="2">
    <source>
        <dbReference type="Pfam" id="PF03732"/>
    </source>
</evidence>
<dbReference type="Pfam" id="PF03732">
    <property type="entry name" value="Retrotrans_gag"/>
    <property type="match status" value="1"/>
</dbReference>
<protein>
    <recommendedName>
        <fullName evidence="2">Retrotransposon gag domain-containing protein</fullName>
    </recommendedName>
</protein>
<sequence>MVGGGKGKSSRGRGRGRESTPKAKVFHDAQLKSDTASNCRNTDRGGLGVHKQLAGQKSFVQVHQEMEERLKRPVSYGEVFMQTHTRADGSFVNQKSQHVGEAYVKVLEERMSKIDEDGPQVYDNSSQHSTHCILCNCTTMEIRRHLEQELKERKLRTILDPGISEECRSTHSRVSIDTLLVYVCLGKQGATEGAYHLYVLDLGKLERTNRKTQRLAMVDRVIRADAEGVLRDEDGQAYNEAARDAAGLAVDRQNRGVDRYPREQNEDVIGVERHNRGVDRHQHQIPTAILQLRNNVRTTYCASSSLSLAGEAASWMKQLKEGSLKTWRSIKIAFLNNFYDDAKSEELRNKLSTFTQGPAEDFKAAWVRFKEYQRDCPHHGFSEVQLLGTFLRGVDWRYQMALDVASNGNFNIRYPADATALIENLACSNSTKNADFERKKIARAISCNQMAELNAKLDSVHNLLTGKNHVHFPAEEETIELEPESEEGVFYIDGQGYKKFGQPHGNFSGNRFTGNQGSSNYTPKPAFQKTFPQSNFQRTYDLNGKIDNLSSHLKKLDVQVAQTAQSIKRQEVFFPGNPDANPRKSCNAILIREGDDVWEELDTEDELELAVAEMTASCKVQIPMHPESIYSPTVPYPRRRRSKKEVHAAKCAAIMEKILHSLPKDASETSSAPLNRYIKRLGDNGISSDEAKLLTRDISAIMLPKVKKEKAQRVDIAEYIRTITLGQTTVKLPDPGSFVLDYTISTSRFSRSLCDRGSSINLMPKFVAERLGMTHYRLTGITLLFADRSKRFPKEILEDVHVKVGNSIIPSEFVVLDYEKEPKDPLMLGRAFLATAGARFDVKRGRISLKVCDLDMEFGMDGSELTKSISSIASSTDTPPQNPTTEPHTALPSAQLANESCRATVSIDTTTPVDRHPRVSQTENSAHSLQPTPLEDLYKKPRVPRKLVSPVVLAGDEMSVRVNPTIRKSRWQTNRLEDILISNSTTKAGANLTALPFTSSNGNLNHITHTDGKGNPFGLGSLMETLNKRRRKESYASSSTSTVAQLQEQLHLKIFELEEQNAKRNEENHQSQSRIASLEKLVLFMKEKDPELAAYLSTDSTEPEPETHPTTTTPSTLPTTTTTAPAIIVAGTTPLEANNEDFSFIGVMKKTHQKLDGSYVDQRARLVADTYEKHIQERLGQLESSGEENLTAETLDEHSSAPQASEEVETITHRLQGMETDLQKSL</sequence>
<dbReference type="EMBL" id="LUHQ01000005">
    <property type="protein sequence ID" value="OAO96402.1"/>
    <property type="molecule type" value="Genomic_DNA"/>
</dbReference>
<dbReference type="Gene3D" id="2.40.70.10">
    <property type="entry name" value="Acid Proteases"/>
    <property type="match status" value="1"/>
</dbReference>
<dbReference type="AlphaFoldDB" id="A0A178UU80"/>
<dbReference type="InterPro" id="IPR005162">
    <property type="entry name" value="Retrotrans_gag_dom"/>
</dbReference>
<feature type="region of interest" description="Disordered" evidence="1">
    <location>
        <begin position="1097"/>
        <end position="1122"/>
    </location>
</feature>
<feature type="region of interest" description="Disordered" evidence="1">
    <location>
        <begin position="1"/>
        <end position="43"/>
    </location>
</feature>
<comment type="caution">
    <text evidence="3">The sequence shown here is derived from an EMBL/GenBank/DDBJ whole genome shotgun (WGS) entry which is preliminary data.</text>
</comment>
<feature type="region of interest" description="Disordered" evidence="1">
    <location>
        <begin position="872"/>
        <end position="891"/>
    </location>
</feature>
<dbReference type="Proteomes" id="UP000078284">
    <property type="component" value="Chromosome 5"/>
</dbReference>
<feature type="compositionally biased region" description="Basic and acidic residues" evidence="1">
    <location>
        <begin position="15"/>
        <end position="31"/>
    </location>
</feature>
<feature type="region of interest" description="Disordered" evidence="1">
    <location>
        <begin position="908"/>
        <end position="935"/>
    </location>
</feature>
<accession>A0A178UU80</accession>
<dbReference type="InterPro" id="IPR004252">
    <property type="entry name" value="Probable_transposase_24"/>
</dbReference>
<dbReference type="CDD" id="cd00303">
    <property type="entry name" value="retropepsin_like"/>
    <property type="match status" value="1"/>
</dbReference>
<gene>
    <name evidence="3" type="ordered locus">AXX17_At5g32270</name>
</gene>
<evidence type="ECO:0000256" key="1">
    <source>
        <dbReference type="SAM" id="MobiDB-lite"/>
    </source>
</evidence>
<feature type="compositionally biased region" description="Polar residues" evidence="1">
    <location>
        <begin position="919"/>
        <end position="931"/>
    </location>
</feature>
<dbReference type="PANTHER" id="PTHR33067:SF31">
    <property type="entry name" value="RNA-DIRECTED DNA POLYMERASE"/>
    <property type="match status" value="1"/>
</dbReference>
<organism evidence="3 4">
    <name type="scientific">Arabidopsis thaliana</name>
    <name type="common">Mouse-ear cress</name>
    <dbReference type="NCBI Taxonomy" id="3702"/>
    <lineage>
        <taxon>Eukaryota</taxon>
        <taxon>Viridiplantae</taxon>
        <taxon>Streptophyta</taxon>
        <taxon>Embryophyta</taxon>
        <taxon>Tracheophyta</taxon>
        <taxon>Spermatophyta</taxon>
        <taxon>Magnoliopsida</taxon>
        <taxon>eudicotyledons</taxon>
        <taxon>Gunneridae</taxon>
        <taxon>Pentapetalae</taxon>
        <taxon>rosids</taxon>
        <taxon>malvids</taxon>
        <taxon>Brassicales</taxon>
        <taxon>Brassicaceae</taxon>
        <taxon>Camelineae</taxon>
        <taxon>Arabidopsis</taxon>
    </lineage>
</organism>
<proteinExistence type="predicted"/>
<evidence type="ECO:0000313" key="4">
    <source>
        <dbReference type="Proteomes" id="UP000078284"/>
    </source>
</evidence>
<dbReference type="PANTHER" id="PTHR33067">
    <property type="entry name" value="RNA-DIRECTED DNA POLYMERASE-RELATED"/>
    <property type="match status" value="1"/>
</dbReference>
<feature type="compositionally biased region" description="Polar residues" evidence="1">
    <location>
        <begin position="872"/>
        <end position="887"/>
    </location>
</feature>
<reference evidence="4" key="1">
    <citation type="journal article" date="2016" name="Proc. Natl. Acad. Sci. U.S.A.">
        <title>Chromosome-level assembly of Arabidopsis thaliana Ler reveals the extent of translocation and inversion polymorphisms.</title>
        <authorList>
            <person name="Zapata L."/>
            <person name="Ding J."/>
            <person name="Willing E.M."/>
            <person name="Hartwig B."/>
            <person name="Bezdan D."/>
            <person name="Jiao W.B."/>
            <person name="Patel V."/>
            <person name="Velikkakam James G."/>
            <person name="Koornneef M."/>
            <person name="Ossowski S."/>
            <person name="Schneeberger K."/>
        </authorList>
    </citation>
    <scope>NUCLEOTIDE SEQUENCE [LARGE SCALE GENOMIC DNA]</scope>
    <source>
        <strain evidence="4">cv. Landsberg erecta</strain>
    </source>
</reference>
<feature type="region of interest" description="Disordered" evidence="1">
    <location>
        <begin position="1184"/>
        <end position="1208"/>
    </location>
</feature>
<dbReference type="InterPro" id="IPR021109">
    <property type="entry name" value="Peptidase_aspartic_dom_sf"/>
</dbReference>
<evidence type="ECO:0000313" key="3">
    <source>
        <dbReference type="EMBL" id="OAO96402.1"/>
    </source>
</evidence>
<feature type="domain" description="Retrotransposon gag" evidence="2">
    <location>
        <begin position="305"/>
        <end position="395"/>
    </location>
</feature>
<name>A0A178UU80_ARATH</name>
<feature type="compositionally biased region" description="Low complexity" evidence="1">
    <location>
        <begin position="1108"/>
        <end position="1122"/>
    </location>
</feature>
<dbReference type="Pfam" id="PF03004">
    <property type="entry name" value="Transposase_24"/>
    <property type="match status" value="2"/>
</dbReference>